<protein>
    <recommendedName>
        <fullName evidence="4">Secreted protein</fullName>
    </recommendedName>
</protein>
<dbReference type="AlphaFoldDB" id="A0AAN8P6C9"/>
<comment type="caution">
    <text evidence="2">The sequence shown here is derived from an EMBL/GenBank/DDBJ whole genome shotgun (WGS) entry which is preliminary data.</text>
</comment>
<sequence length="163" mass="18220">MRLAARVSLLLLLYCWPKKRIAYQPGETSSFKSKNAVKSFLTRYSFGVPEFPGFQLLSCCLRTAGYSLPFCFYCSSCEITGEQERSQDFLHLAPAGGDVVAQLRAQATSGLSLSLFLPLRPATYPGGVNQPRLRDIIPPRQQFYKTCIHHPEFNGPKNVKAIN</sequence>
<evidence type="ECO:0008006" key="4">
    <source>
        <dbReference type="Google" id="ProtNLM"/>
    </source>
</evidence>
<dbReference type="EMBL" id="JAWJWE010000038">
    <property type="protein sequence ID" value="KAK6622899.1"/>
    <property type="molecule type" value="Genomic_DNA"/>
</dbReference>
<feature type="chain" id="PRO_5042890959" description="Secreted protein" evidence="1">
    <location>
        <begin position="23"/>
        <end position="163"/>
    </location>
</feature>
<feature type="signal peptide" evidence="1">
    <location>
        <begin position="1"/>
        <end position="22"/>
    </location>
</feature>
<reference evidence="2 3" key="1">
    <citation type="submission" date="2023-10" db="EMBL/GenBank/DDBJ databases">
        <title>Genomes of two closely related lineages of the louse Polyplax serrata with different host specificities.</title>
        <authorList>
            <person name="Martinu J."/>
            <person name="Tarabai H."/>
            <person name="Stefka J."/>
            <person name="Hypsa V."/>
        </authorList>
    </citation>
    <scope>NUCLEOTIDE SEQUENCE [LARGE SCALE GENOMIC DNA]</scope>
    <source>
        <strain evidence="2">HR10_N</strain>
    </source>
</reference>
<dbReference type="Proteomes" id="UP001372834">
    <property type="component" value="Unassembled WGS sequence"/>
</dbReference>
<gene>
    <name evidence="2" type="ORF">RUM43_008750</name>
</gene>
<evidence type="ECO:0000313" key="3">
    <source>
        <dbReference type="Proteomes" id="UP001372834"/>
    </source>
</evidence>
<evidence type="ECO:0000313" key="2">
    <source>
        <dbReference type="EMBL" id="KAK6622899.1"/>
    </source>
</evidence>
<proteinExistence type="predicted"/>
<keyword evidence="1" id="KW-0732">Signal</keyword>
<organism evidence="2 3">
    <name type="scientific">Polyplax serrata</name>
    <name type="common">Common mouse louse</name>
    <dbReference type="NCBI Taxonomy" id="468196"/>
    <lineage>
        <taxon>Eukaryota</taxon>
        <taxon>Metazoa</taxon>
        <taxon>Ecdysozoa</taxon>
        <taxon>Arthropoda</taxon>
        <taxon>Hexapoda</taxon>
        <taxon>Insecta</taxon>
        <taxon>Pterygota</taxon>
        <taxon>Neoptera</taxon>
        <taxon>Paraneoptera</taxon>
        <taxon>Psocodea</taxon>
        <taxon>Troctomorpha</taxon>
        <taxon>Phthiraptera</taxon>
        <taxon>Anoplura</taxon>
        <taxon>Polyplacidae</taxon>
        <taxon>Polyplax</taxon>
    </lineage>
</organism>
<accession>A0AAN8P6C9</accession>
<evidence type="ECO:0000256" key="1">
    <source>
        <dbReference type="SAM" id="SignalP"/>
    </source>
</evidence>
<name>A0AAN8P6C9_POLSC</name>